<reference evidence="8" key="1">
    <citation type="submission" date="2021-04" db="EMBL/GenBank/DDBJ databases">
        <authorList>
            <consortium name="Molecular Ecology Group"/>
        </authorList>
    </citation>
    <scope>NUCLEOTIDE SEQUENCE</scope>
</reference>
<organism evidence="8 9">
    <name type="scientific">Candidula unifasciata</name>
    <dbReference type="NCBI Taxonomy" id="100452"/>
    <lineage>
        <taxon>Eukaryota</taxon>
        <taxon>Metazoa</taxon>
        <taxon>Spiralia</taxon>
        <taxon>Lophotrochozoa</taxon>
        <taxon>Mollusca</taxon>
        <taxon>Gastropoda</taxon>
        <taxon>Heterobranchia</taxon>
        <taxon>Euthyneura</taxon>
        <taxon>Panpulmonata</taxon>
        <taxon>Eupulmonata</taxon>
        <taxon>Stylommatophora</taxon>
        <taxon>Helicina</taxon>
        <taxon>Helicoidea</taxon>
        <taxon>Geomitridae</taxon>
        <taxon>Candidula</taxon>
    </lineage>
</organism>
<evidence type="ECO:0000256" key="1">
    <source>
        <dbReference type="ARBA" id="ARBA00022801"/>
    </source>
</evidence>
<feature type="domain" description="GH18" evidence="7">
    <location>
        <begin position="24"/>
        <end position="391"/>
    </location>
</feature>
<dbReference type="EMBL" id="CAJHNH020001224">
    <property type="protein sequence ID" value="CAG5122051.1"/>
    <property type="molecule type" value="Genomic_DNA"/>
</dbReference>
<dbReference type="Pfam" id="PF00704">
    <property type="entry name" value="Glyco_hydro_18"/>
    <property type="match status" value="1"/>
</dbReference>
<dbReference type="AlphaFoldDB" id="A0A8S3Z4F2"/>
<dbReference type="OrthoDB" id="76388at2759"/>
<dbReference type="InterPro" id="IPR001579">
    <property type="entry name" value="Glyco_hydro_18_chit_AS"/>
</dbReference>
<dbReference type="PROSITE" id="PS51910">
    <property type="entry name" value="GH18_2"/>
    <property type="match status" value="1"/>
</dbReference>
<keyword evidence="2" id="KW-1015">Disulfide bond</keyword>
<dbReference type="Gene3D" id="3.10.50.10">
    <property type="match status" value="1"/>
</dbReference>
<protein>
    <recommendedName>
        <fullName evidence="7">GH18 domain-containing protein</fullName>
    </recommendedName>
</protein>
<dbReference type="PROSITE" id="PS01095">
    <property type="entry name" value="GH18_1"/>
    <property type="match status" value="1"/>
</dbReference>
<keyword evidence="1 4" id="KW-0378">Hydrolase</keyword>
<comment type="caution">
    <text evidence="8">The sequence shown here is derived from an EMBL/GenBank/DDBJ whole genome shotgun (WGS) entry which is preliminary data.</text>
</comment>
<dbReference type="SMART" id="SM00636">
    <property type="entry name" value="Glyco_18"/>
    <property type="match status" value="1"/>
</dbReference>
<accession>A0A8S3Z4F2</accession>
<evidence type="ECO:0000256" key="3">
    <source>
        <dbReference type="ARBA" id="ARBA00023295"/>
    </source>
</evidence>
<sequence>MHFLTITQLLATALAIATVHSACIRRVCYFANWAQYGPTADTQFFASDMDPNVCTHIVLAFAKLDGNKVAPIDWNDESSDGITGQYEMLANLKQKNPSLKTMIAVGGGALGSGPFQKVVNTAASRTEFVTTTVKFLRDQKFDGIDIDWEFPANGGSPAEDKHKFTLLLQQLRQAFDSEASGNDRLLLSAAVSAGKYTIDSAYEVPAISQALDWINLMTYDMHGSDWESETGHNSPLYPHGSGDQYNVQFAANYWVQKGAPKNKIAIGLPFYGRSYTLTTSNTGLGAPASQGHSGPYVRSAGYLSYYEICEIIKNGATKNYINDQHVPYLVYGDQWTGYDNEDSLREKVQYVKDNGFGGVMVWALDLDDVKGKFCGKGPFPLANAVKDECSK</sequence>
<evidence type="ECO:0000313" key="8">
    <source>
        <dbReference type="EMBL" id="CAG5122051.1"/>
    </source>
</evidence>
<dbReference type="FunFam" id="3.10.50.10:FF:000001">
    <property type="entry name" value="Chitinase 3-like 1"/>
    <property type="match status" value="1"/>
</dbReference>
<dbReference type="GO" id="GO:0004568">
    <property type="term" value="F:chitinase activity"/>
    <property type="evidence" value="ECO:0007669"/>
    <property type="project" value="TreeGrafter"/>
</dbReference>
<keyword evidence="3 4" id="KW-0326">Glycosidase</keyword>
<evidence type="ECO:0000256" key="2">
    <source>
        <dbReference type="ARBA" id="ARBA00023157"/>
    </source>
</evidence>
<dbReference type="InterPro" id="IPR029070">
    <property type="entry name" value="Chitinase_insertion_sf"/>
</dbReference>
<keyword evidence="9" id="KW-1185">Reference proteome</keyword>
<dbReference type="GO" id="GO:0008061">
    <property type="term" value="F:chitin binding"/>
    <property type="evidence" value="ECO:0007669"/>
    <property type="project" value="InterPro"/>
</dbReference>
<dbReference type="InterPro" id="IPR001223">
    <property type="entry name" value="Glyco_hydro18_cat"/>
</dbReference>
<comment type="similarity">
    <text evidence="5">Belongs to the glycosyl hydrolase 18 family.</text>
</comment>
<dbReference type="PANTHER" id="PTHR11177:SF317">
    <property type="entry name" value="CHITINASE 12-RELATED"/>
    <property type="match status" value="1"/>
</dbReference>
<dbReference type="SUPFAM" id="SSF54556">
    <property type="entry name" value="Chitinase insertion domain"/>
    <property type="match status" value="1"/>
</dbReference>
<feature type="signal peptide" evidence="6">
    <location>
        <begin position="1"/>
        <end position="21"/>
    </location>
</feature>
<dbReference type="InterPro" id="IPR050314">
    <property type="entry name" value="Glycosyl_Hydrlase_18"/>
</dbReference>
<dbReference type="Proteomes" id="UP000678393">
    <property type="component" value="Unassembled WGS sequence"/>
</dbReference>
<dbReference type="GO" id="GO:0006032">
    <property type="term" value="P:chitin catabolic process"/>
    <property type="evidence" value="ECO:0007669"/>
    <property type="project" value="TreeGrafter"/>
</dbReference>
<evidence type="ECO:0000313" key="9">
    <source>
        <dbReference type="Proteomes" id="UP000678393"/>
    </source>
</evidence>
<dbReference type="InterPro" id="IPR011583">
    <property type="entry name" value="Chitinase_II/V-like_cat"/>
</dbReference>
<keyword evidence="6" id="KW-0732">Signal</keyword>
<feature type="chain" id="PRO_5035792896" description="GH18 domain-containing protein" evidence="6">
    <location>
        <begin position="22"/>
        <end position="391"/>
    </location>
</feature>
<dbReference type="SUPFAM" id="SSF51445">
    <property type="entry name" value="(Trans)glycosidases"/>
    <property type="match status" value="1"/>
</dbReference>
<evidence type="ECO:0000256" key="5">
    <source>
        <dbReference type="RuleBase" id="RU004453"/>
    </source>
</evidence>
<evidence type="ECO:0000259" key="7">
    <source>
        <dbReference type="PROSITE" id="PS51910"/>
    </source>
</evidence>
<dbReference type="PANTHER" id="PTHR11177">
    <property type="entry name" value="CHITINASE"/>
    <property type="match status" value="1"/>
</dbReference>
<dbReference type="Gene3D" id="3.20.20.80">
    <property type="entry name" value="Glycosidases"/>
    <property type="match status" value="1"/>
</dbReference>
<gene>
    <name evidence="8" type="ORF">CUNI_LOCUS7609</name>
</gene>
<dbReference type="CDD" id="cd02872">
    <property type="entry name" value="GH18_chitolectin_chitotriosidase"/>
    <property type="match status" value="1"/>
</dbReference>
<dbReference type="InterPro" id="IPR017853">
    <property type="entry name" value="GH"/>
</dbReference>
<name>A0A8S3Z4F2_9EUPU</name>
<proteinExistence type="inferred from homology"/>
<dbReference type="GO" id="GO:0005576">
    <property type="term" value="C:extracellular region"/>
    <property type="evidence" value="ECO:0007669"/>
    <property type="project" value="TreeGrafter"/>
</dbReference>
<evidence type="ECO:0000256" key="6">
    <source>
        <dbReference type="SAM" id="SignalP"/>
    </source>
</evidence>
<evidence type="ECO:0000256" key="4">
    <source>
        <dbReference type="RuleBase" id="RU000489"/>
    </source>
</evidence>
<dbReference type="GO" id="GO:0005975">
    <property type="term" value="P:carbohydrate metabolic process"/>
    <property type="evidence" value="ECO:0007669"/>
    <property type="project" value="InterPro"/>
</dbReference>